<protein>
    <submittedName>
        <fullName evidence="1">Uncharacterized protein</fullName>
    </submittedName>
</protein>
<accession>G8BWW5</accession>
<sequence length="212" mass="24350">MEVSTEKNCDPTKGGHQLYVSPQNENLGELYRLINTLVDTLQENKDVKNRIVSRIDNLDRVMRRGSEETNGMELEHSTNDEDNMIFHNFISSRTTTSKDGDKYSDTNAFLKLKEHNGKLKLLLKEKQNENKQLLAQDLPESESLLAYITRCLRDHVAASNSEKLEAIKVAVGKMHSSLDSEMHQYKQNVDGIDELMEISKCYRYLLQNSNKL</sequence>
<dbReference type="AlphaFoldDB" id="G8BWW5"/>
<evidence type="ECO:0000313" key="2">
    <source>
        <dbReference type="Proteomes" id="UP000005666"/>
    </source>
</evidence>
<dbReference type="STRING" id="1071381.G8BWW5"/>
<dbReference type="EMBL" id="HE612863">
    <property type="protein sequence ID" value="CCE64269.1"/>
    <property type="molecule type" value="Genomic_DNA"/>
</dbReference>
<dbReference type="HOGENOM" id="CLU_103442_0_0_1"/>
<reference evidence="1 2" key="1">
    <citation type="journal article" date="2011" name="Proc. Natl. Acad. Sci. U.S.A.">
        <title>Evolutionary erosion of yeast sex chromosomes by mating-type switching accidents.</title>
        <authorList>
            <person name="Gordon J.L."/>
            <person name="Armisen D."/>
            <person name="Proux-Wera E."/>
            <person name="Oheigeartaigh S.S."/>
            <person name="Byrne K.P."/>
            <person name="Wolfe K.H."/>
        </authorList>
    </citation>
    <scope>NUCLEOTIDE SEQUENCE [LARGE SCALE GENOMIC DNA]</scope>
    <source>
        <strain evidence="2">ATCC 24235 / CBS 4417 / NBRC 1672 / NRRL Y-8282 / UCD 70-5</strain>
    </source>
</reference>
<keyword evidence="2" id="KW-1185">Reference proteome</keyword>
<gene>
    <name evidence="1" type="primary">TPHA0H00590</name>
    <name evidence="1" type="ordered locus">TPHA_0H00590</name>
</gene>
<evidence type="ECO:0000313" key="1">
    <source>
        <dbReference type="EMBL" id="CCE64269.1"/>
    </source>
</evidence>
<dbReference type="GeneID" id="11533997"/>
<dbReference type="OrthoDB" id="4067912at2759"/>
<dbReference type="KEGG" id="tpf:TPHA_0H00590"/>
<name>G8BWW5_TETPH</name>
<proteinExistence type="predicted"/>
<dbReference type="RefSeq" id="XP_003686703.1">
    <property type="nucleotide sequence ID" value="XM_003686655.1"/>
</dbReference>
<dbReference type="Proteomes" id="UP000005666">
    <property type="component" value="Chromosome 8"/>
</dbReference>
<organism evidence="1 2">
    <name type="scientific">Tetrapisispora phaffii (strain ATCC 24235 / CBS 4417 / NBRC 1672 / NRRL Y-8282 / UCD 70-5)</name>
    <name type="common">Yeast</name>
    <name type="synonym">Fabospora phaffii</name>
    <dbReference type="NCBI Taxonomy" id="1071381"/>
    <lineage>
        <taxon>Eukaryota</taxon>
        <taxon>Fungi</taxon>
        <taxon>Dikarya</taxon>
        <taxon>Ascomycota</taxon>
        <taxon>Saccharomycotina</taxon>
        <taxon>Saccharomycetes</taxon>
        <taxon>Saccharomycetales</taxon>
        <taxon>Saccharomycetaceae</taxon>
        <taxon>Tetrapisispora</taxon>
    </lineage>
</organism>